<organism evidence="4 5">
    <name type="scientific">Bugula neritina</name>
    <name type="common">Brown bryozoan</name>
    <name type="synonym">Sertularia neritina</name>
    <dbReference type="NCBI Taxonomy" id="10212"/>
    <lineage>
        <taxon>Eukaryota</taxon>
        <taxon>Metazoa</taxon>
        <taxon>Spiralia</taxon>
        <taxon>Lophotrochozoa</taxon>
        <taxon>Bryozoa</taxon>
        <taxon>Gymnolaemata</taxon>
        <taxon>Cheilostomatida</taxon>
        <taxon>Flustrina</taxon>
        <taxon>Buguloidea</taxon>
        <taxon>Bugulidae</taxon>
        <taxon>Bugula</taxon>
    </lineage>
</organism>
<evidence type="ECO:0000256" key="3">
    <source>
        <dbReference type="SAM" id="SignalP"/>
    </source>
</evidence>
<dbReference type="InterPro" id="IPR001611">
    <property type="entry name" value="Leu-rich_rpt"/>
</dbReference>
<feature type="signal peptide" evidence="3">
    <location>
        <begin position="1"/>
        <end position="21"/>
    </location>
</feature>
<proteinExistence type="predicted"/>
<dbReference type="PANTHER" id="PTHR45712">
    <property type="entry name" value="AGAP008170-PA"/>
    <property type="match status" value="1"/>
</dbReference>
<reference evidence="4" key="1">
    <citation type="submission" date="2020-06" db="EMBL/GenBank/DDBJ databases">
        <title>Draft genome of Bugula neritina, a colonial animal packing powerful symbionts and potential medicines.</title>
        <authorList>
            <person name="Rayko M."/>
        </authorList>
    </citation>
    <scope>NUCLEOTIDE SEQUENCE [LARGE SCALE GENOMIC DNA]</scope>
    <source>
        <strain evidence="4">Kwan_BN1</strain>
    </source>
</reference>
<dbReference type="AlphaFoldDB" id="A0A7J7JVP4"/>
<dbReference type="Gene3D" id="3.80.10.10">
    <property type="entry name" value="Ribonuclease Inhibitor"/>
    <property type="match status" value="2"/>
</dbReference>
<keyword evidence="1" id="KW-0433">Leucine-rich repeat</keyword>
<evidence type="ECO:0000256" key="1">
    <source>
        <dbReference type="ARBA" id="ARBA00022614"/>
    </source>
</evidence>
<dbReference type="PANTHER" id="PTHR45712:SF22">
    <property type="entry name" value="INSULIN-LIKE GROWTH FACTOR-BINDING PROTEIN COMPLEX ACID LABILE SUBUNIT"/>
    <property type="match status" value="1"/>
</dbReference>
<dbReference type="InterPro" id="IPR032675">
    <property type="entry name" value="LRR_dom_sf"/>
</dbReference>
<gene>
    <name evidence="4" type="ORF">EB796_012277</name>
</gene>
<evidence type="ECO:0000313" key="4">
    <source>
        <dbReference type="EMBL" id="KAF6029398.1"/>
    </source>
</evidence>
<keyword evidence="2" id="KW-0677">Repeat</keyword>
<accession>A0A7J7JVP4</accession>
<comment type="caution">
    <text evidence="4">The sequence shown here is derived from an EMBL/GenBank/DDBJ whole genome shotgun (WGS) entry which is preliminary data.</text>
</comment>
<protein>
    <submittedName>
        <fullName evidence="4">TLR5</fullName>
    </submittedName>
</protein>
<dbReference type="OrthoDB" id="6137799at2759"/>
<dbReference type="SUPFAM" id="SSF52058">
    <property type="entry name" value="L domain-like"/>
    <property type="match status" value="1"/>
</dbReference>
<evidence type="ECO:0000313" key="5">
    <source>
        <dbReference type="Proteomes" id="UP000593567"/>
    </source>
</evidence>
<evidence type="ECO:0000256" key="2">
    <source>
        <dbReference type="ARBA" id="ARBA00022737"/>
    </source>
</evidence>
<dbReference type="Proteomes" id="UP000593567">
    <property type="component" value="Unassembled WGS sequence"/>
</dbReference>
<dbReference type="Pfam" id="PF13855">
    <property type="entry name" value="LRR_8"/>
    <property type="match status" value="1"/>
</dbReference>
<dbReference type="InterPro" id="IPR050333">
    <property type="entry name" value="SLRP"/>
</dbReference>
<keyword evidence="5" id="KW-1185">Reference proteome</keyword>
<name>A0A7J7JVP4_BUGNE</name>
<dbReference type="GO" id="GO:0005615">
    <property type="term" value="C:extracellular space"/>
    <property type="evidence" value="ECO:0007669"/>
    <property type="project" value="TreeGrafter"/>
</dbReference>
<keyword evidence="3" id="KW-0732">Signal</keyword>
<dbReference type="EMBL" id="VXIV02001817">
    <property type="protein sequence ID" value="KAF6029398.1"/>
    <property type="molecule type" value="Genomic_DNA"/>
</dbReference>
<sequence>MDNLHIGLIACCIILQSTVWAATNACPSNICQCRELEIASRLETEVICNIGDNKGYVPVLKSFNQPISSLYLSRIELTRLGNLTFQRLSSVRELYLNDNDLIRIEARAFTGIDSTIELLDLQHNRLRNLKFLTTHNFAQLRTLLLRDNQLTAITPGSLSLLPALETLNLDENKLSGRLDFLQQPSLKSLADINLDANRFTEIVPEDFVFINNLRSLLVNRNQLQDINFLSHPKFAQLQGFSAAYNNLDDVNQTLFSNKNLLKWIDLTGNRLTNADFLSMCSLKRLEEVYLSYNRIPYLPLDSFQATNTLSIFAIDNNLLQTLPRCALLRFYPRMQHFDISNNPMQCNCSLSWLQSPHDISTDRHSECANIEFTTTDTYQTHQCGDPPACLTNNSCDPAMSYKYVDYESLTSLANIKLEHKTLVSENPSAGYREAASLTIVILSAYSAILFPS</sequence>
<dbReference type="SMART" id="SM00369">
    <property type="entry name" value="LRR_TYP"/>
    <property type="match status" value="5"/>
</dbReference>
<dbReference type="InterPro" id="IPR003591">
    <property type="entry name" value="Leu-rich_rpt_typical-subtyp"/>
</dbReference>
<feature type="chain" id="PRO_5029456610" evidence="3">
    <location>
        <begin position="22"/>
        <end position="452"/>
    </location>
</feature>